<accession>A0A9I9EFM3</accession>
<dbReference type="EnsemblPlants" id="MELO3C033073.2.1">
    <property type="protein sequence ID" value="MELO3C033073.2.1"/>
    <property type="gene ID" value="MELO3C033073.2"/>
</dbReference>
<sequence length="35" mass="4233">MMVKQIEDEKTRAVGSNLWVEESISVKTFWFSWRN</sequence>
<protein>
    <submittedName>
        <fullName evidence="1">Uncharacterized protein</fullName>
    </submittedName>
</protein>
<evidence type="ECO:0000313" key="1">
    <source>
        <dbReference type="EnsemblPlants" id="MELO3C033073.2.1"/>
    </source>
</evidence>
<organism evidence="1">
    <name type="scientific">Cucumis melo</name>
    <name type="common">Muskmelon</name>
    <dbReference type="NCBI Taxonomy" id="3656"/>
    <lineage>
        <taxon>Eukaryota</taxon>
        <taxon>Viridiplantae</taxon>
        <taxon>Streptophyta</taxon>
        <taxon>Embryophyta</taxon>
        <taxon>Tracheophyta</taxon>
        <taxon>Spermatophyta</taxon>
        <taxon>Magnoliopsida</taxon>
        <taxon>eudicotyledons</taxon>
        <taxon>Gunneridae</taxon>
        <taxon>Pentapetalae</taxon>
        <taxon>rosids</taxon>
        <taxon>fabids</taxon>
        <taxon>Cucurbitales</taxon>
        <taxon>Cucurbitaceae</taxon>
        <taxon>Benincaseae</taxon>
        <taxon>Cucumis</taxon>
    </lineage>
</organism>
<dbReference type="AlphaFoldDB" id="A0A9I9EFM3"/>
<dbReference type="Gramene" id="MELO3C033073.2.1">
    <property type="protein sequence ID" value="MELO3C033073.2.1"/>
    <property type="gene ID" value="MELO3C033073.2"/>
</dbReference>
<name>A0A9I9EFM3_CUCME</name>
<proteinExistence type="predicted"/>
<reference evidence="1" key="1">
    <citation type="submission" date="2023-03" db="UniProtKB">
        <authorList>
            <consortium name="EnsemblPlants"/>
        </authorList>
    </citation>
    <scope>IDENTIFICATION</scope>
</reference>